<reference evidence="1" key="1">
    <citation type="submission" date="2023-06" db="EMBL/GenBank/DDBJ databases">
        <authorList>
            <person name="Zeman M."/>
            <person name="Kubasova T."/>
            <person name="Jahodarova E."/>
            <person name="Nykrynova M."/>
            <person name="Rychlik I."/>
        </authorList>
    </citation>
    <scope>NUCLEOTIDE SEQUENCE</scope>
    <source>
        <strain evidence="1">176_SSukc20</strain>
    </source>
</reference>
<reference evidence="1" key="2">
    <citation type="submission" date="2024-05" db="EMBL/GenBank/DDBJ databases">
        <title>Identification and characterization of horizontal gene transfer across gut microbiota members of farm animals based on homology search.</title>
        <authorList>
            <person name="Schwarzerova J."/>
            <person name="Nykrynova M."/>
            <person name="Jureckova K."/>
            <person name="Cejkova D."/>
            <person name="Rychlik I."/>
        </authorList>
    </citation>
    <scope>NUCLEOTIDE SEQUENCE</scope>
    <source>
        <strain evidence="1">176_SSukc20</strain>
    </source>
</reference>
<evidence type="ECO:0000313" key="2">
    <source>
        <dbReference type="Proteomes" id="UP001168435"/>
    </source>
</evidence>
<evidence type="ECO:0000313" key="1">
    <source>
        <dbReference type="EMBL" id="MDN0063518.1"/>
    </source>
</evidence>
<protein>
    <submittedName>
        <fullName evidence="1">Uncharacterized protein</fullName>
    </submittedName>
</protein>
<name>A0ABT7XDN7_9ACTN</name>
<comment type="caution">
    <text evidence="1">The sequence shown here is derived from an EMBL/GenBank/DDBJ whole genome shotgun (WGS) entry which is preliminary data.</text>
</comment>
<proteinExistence type="predicted"/>
<organism evidence="1 2">
    <name type="scientific">Collinsella ihumii</name>
    <dbReference type="NCBI Taxonomy" id="1720204"/>
    <lineage>
        <taxon>Bacteria</taxon>
        <taxon>Bacillati</taxon>
        <taxon>Actinomycetota</taxon>
        <taxon>Coriobacteriia</taxon>
        <taxon>Coriobacteriales</taxon>
        <taxon>Coriobacteriaceae</taxon>
        <taxon>Collinsella</taxon>
    </lineage>
</organism>
<dbReference type="Proteomes" id="UP001168435">
    <property type="component" value="Unassembled WGS sequence"/>
</dbReference>
<accession>A0ABT7XDN7</accession>
<sequence>MTGNRLIDADDILTTCAASLNGLHALLCDANTGAPPEMGEGIWAVIDMVETNAKRVERASDLIDSELAERRKASQAAR</sequence>
<keyword evidence="2" id="KW-1185">Reference proteome</keyword>
<dbReference type="RefSeq" id="WP_289835585.1">
    <property type="nucleotide sequence ID" value="NZ_JAUEIQ010000003.1"/>
</dbReference>
<dbReference type="EMBL" id="JAUEIQ010000003">
    <property type="protein sequence ID" value="MDN0063518.1"/>
    <property type="molecule type" value="Genomic_DNA"/>
</dbReference>
<gene>
    <name evidence="1" type="ORF">QVN30_04270</name>
</gene>